<reference evidence="3 4" key="1">
    <citation type="submission" date="2025-04" db="UniProtKB">
        <authorList>
            <consortium name="RefSeq"/>
        </authorList>
    </citation>
    <scope>IDENTIFICATION</scope>
</reference>
<dbReference type="RefSeq" id="XP_013179297.1">
    <property type="nucleotide sequence ID" value="XM_013323843.1"/>
</dbReference>
<dbReference type="GO" id="GO:0005737">
    <property type="term" value="C:cytoplasm"/>
    <property type="evidence" value="ECO:0007669"/>
    <property type="project" value="TreeGrafter"/>
</dbReference>
<dbReference type="CTD" id="32686"/>
<evidence type="ECO:0000313" key="6">
    <source>
        <dbReference type="RefSeq" id="XP_013179298.1"/>
    </source>
</evidence>
<dbReference type="InterPro" id="IPR001849">
    <property type="entry name" value="PH_domain"/>
</dbReference>
<dbReference type="InterPro" id="IPR000198">
    <property type="entry name" value="RhoGAP_dom"/>
</dbReference>
<feature type="domain" description="Rho-GAP" evidence="2">
    <location>
        <begin position="673"/>
        <end position="862"/>
    </location>
</feature>
<dbReference type="GO" id="GO:0007165">
    <property type="term" value="P:signal transduction"/>
    <property type="evidence" value="ECO:0007669"/>
    <property type="project" value="InterPro"/>
</dbReference>
<dbReference type="SMART" id="SM00324">
    <property type="entry name" value="RhoGAP"/>
    <property type="match status" value="1"/>
</dbReference>
<evidence type="ECO:0000313" key="5">
    <source>
        <dbReference type="RefSeq" id="XP_013179297.1"/>
    </source>
</evidence>
<evidence type="ECO:0000313" key="3">
    <source>
        <dbReference type="RefSeq" id="XP_013179295.1"/>
    </source>
</evidence>
<dbReference type="RefSeq" id="XP_013179295.1">
    <property type="nucleotide sequence ID" value="XM_013323841.1"/>
</dbReference>
<dbReference type="KEGG" id="pxu:106126287"/>
<dbReference type="GO" id="GO:0005547">
    <property type="term" value="F:phosphatidylinositol-3,4,5-trisphosphate binding"/>
    <property type="evidence" value="ECO:0007669"/>
    <property type="project" value="TreeGrafter"/>
</dbReference>
<dbReference type="InterPro" id="IPR029071">
    <property type="entry name" value="Ubiquitin-like_domsf"/>
</dbReference>
<gene>
    <name evidence="3 4 5 6" type="primary">LOC106126287</name>
</gene>
<dbReference type="GeneID" id="106126287"/>
<dbReference type="Gene3D" id="3.10.20.90">
    <property type="entry name" value="Phosphatidylinositol 3-kinase Catalytic Subunit, Chain A, domain 1"/>
    <property type="match status" value="1"/>
</dbReference>
<organism evidence="3">
    <name type="scientific">Papilio xuthus</name>
    <name type="common">Asian swallowtail butterfly</name>
    <dbReference type="NCBI Taxonomy" id="66420"/>
    <lineage>
        <taxon>Eukaryota</taxon>
        <taxon>Metazoa</taxon>
        <taxon>Ecdysozoa</taxon>
        <taxon>Arthropoda</taxon>
        <taxon>Hexapoda</taxon>
        <taxon>Insecta</taxon>
        <taxon>Pterygota</taxon>
        <taxon>Neoptera</taxon>
        <taxon>Endopterygota</taxon>
        <taxon>Lepidoptera</taxon>
        <taxon>Glossata</taxon>
        <taxon>Ditrysia</taxon>
        <taxon>Papilionoidea</taxon>
        <taxon>Papilionidae</taxon>
        <taxon>Papilioninae</taxon>
        <taxon>Papilio</taxon>
    </lineage>
</organism>
<dbReference type="SUPFAM" id="SSF50729">
    <property type="entry name" value="PH domain-like"/>
    <property type="match status" value="1"/>
</dbReference>
<dbReference type="SMART" id="SM00233">
    <property type="entry name" value="PH"/>
    <property type="match status" value="2"/>
</dbReference>
<dbReference type="Gene3D" id="1.10.555.10">
    <property type="entry name" value="Rho GTPase activation protein"/>
    <property type="match status" value="1"/>
</dbReference>
<dbReference type="Pfam" id="PF00620">
    <property type="entry name" value="RhoGAP"/>
    <property type="match status" value="1"/>
</dbReference>
<dbReference type="RefSeq" id="XP_013179298.1">
    <property type="nucleotide sequence ID" value="XM_013323844.1"/>
</dbReference>
<dbReference type="InterPro" id="IPR008936">
    <property type="entry name" value="Rho_GTPase_activation_prot"/>
</dbReference>
<name>A0AAJ6ZU82_PAPXU</name>
<sequence>MDSSSKKSLNQRDLHAKKPAPLPRTKLLTAKGLTQVNPDKSSKIADVKSEKPIDGQYRNIEMFDPLLYQSEMELCGHTIQHSPLSECIVSRDDLEKVKYNSNAIQSTTQFTNSSVHQLISPLLERPHSVCDQSRLTDVSKCLTNSTEEYFNNPSVAKIEHNEDQANIFGKPVIKVKIFPKTPSRDLTPSKITSQISEKIFVPSKPPNDLNKTSSINSPFNTEKDLMEDNTSCHNSTTQDYGTEMEVDFNNFTLSEFDPLHFRNPSSKFQGVSNRQILDSIIIEDTNDFEHLHDNESKQICIREYKISRPEGEVVTISDPKVVQSEPNSKNTVWVRSEQLELQTECMTMQNLQQDAQRVGCGSPSPVTDVALSQVSFADMSAAASALQNEVLAVTSCSSQDSEVHVIEDIRPSTSKPKSSTISKFKKLFGVVSEPDLKTLQRPPINNYGPHFNGIMTWIADDNLVSISKLLYCALAEQKLFCYTDSAMQALKEVYKLNNVTSLQMVLPVECSNCLYCFELGISNLESGIKNSLRVKITFGCPTSAERLTWAQKIAANLTSAFSSINYSEFTRIGWCYLKVGVSGEWLAAWLLLAGRELMYYCTEDIADNVDLRKTRCLGTQTADEESKKACPSDCCSNLLLDCSVTTLYLRFPHTEEFQNWNCVISLAAHSNGLGLDEQQLTNEEVPTIVDKCINFIYAYGVLSEGIYRRAGSSVVLGELLTRFRADAWSVQLTPQIYSEHDVAGVFKRFFRDLPTPLISRECHDRLINALAIDDNYRRLEEYQRALVSLSPVSCNTARKLFAHLNFIHKWNEINKMNAENLAAVWAPTIMPPCVKSTGQQISWSENEVTVVRDIIVNYQTVWCPDEDEIKRDLACHRVIMRMQESARPLPQPSSAGDLRFWVFMDDSSNHFQVSLTPDKTSADVCKELSVKTNIPHHKLMLEEQICNGSLKRIVHKDEIVLDVVTRWGYWDDEDRKDNNLVIKENRILCQMDLCQMDSMSKNGIQVCGQLRYANDATKKFKSYVFEVNSSKLSSYADSQGSSKVEEWDINDIIWYFGHEVKRDPQCRWAITFIPKNKKRRSKDHPYFGSTIAGGVTESQLQWATALMFAEHDTILPMPHDFLQ</sequence>
<protein>
    <submittedName>
        <fullName evidence="3 4">Uncharacterized protein LOC106126287</fullName>
    </submittedName>
</protein>
<dbReference type="PANTHER" id="PTHR45899:SF2">
    <property type="entry name" value="RHO GTPASE ACTIVATING PROTEIN AT 15B, ISOFORM C"/>
    <property type="match status" value="1"/>
</dbReference>
<dbReference type="RefSeq" id="XP_013179296.1">
    <property type="nucleotide sequence ID" value="XM_013323842.1"/>
</dbReference>
<proteinExistence type="predicted"/>
<dbReference type="AlphaFoldDB" id="A0AAJ6ZU82"/>
<dbReference type="PANTHER" id="PTHR45899">
    <property type="entry name" value="RHO GTPASE ACTIVATING PROTEIN AT 15B, ISOFORM C"/>
    <property type="match status" value="1"/>
</dbReference>
<feature type="region of interest" description="Disordered" evidence="1">
    <location>
        <begin position="1"/>
        <end position="31"/>
    </location>
</feature>
<evidence type="ECO:0000313" key="4">
    <source>
        <dbReference type="RefSeq" id="XP_013179296.1"/>
    </source>
</evidence>
<evidence type="ECO:0000256" key="1">
    <source>
        <dbReference type="SAM" id="MobiDB-lite"/>
    </source>
</evidence>
<dbReference type="InterPro" id="IPR052227">
    <property type="entry name" value="Arf-Rho-GAP_ANK-PH_domain"/>
</dbReference>
<dbReference type="SUPFAM" id="SSF48350">
    <property type="entry name" value="GTPase activation domain, GAP"/>
    <property type="match status" value="1"/>
</dbReference>
<dbReference type="PROSITE" id="PS50238">
    <property type="entry name" value="RHOGAP"/>
    <property type="match status" value="1"/>
</dbReference>
<evidence type="ECO:0000259" key="2">
    <source>
        <dbReference type="PROSITE" id="PS50238"/>
    </source>
</evidence>
<dbReference type="SUPFAM" id="SSF54236">
    <property type="entry name" value="Ubiquitin-like"/>
    <property type="match status" value="1"/>
</dbReference>
<dbReference type="CDD" id="cd17113">
    <property type="entry name" value="RA_ARAPs"/>
    <property type="match status" value="1"/>
</dbReference>
<accession>A0AAJ6ZU82</accession>
<dbReference type="Proteomes" id="UP000694872">
    <property type="component" value="Unplaced"/>
</dbReference>